<evidence type="ECO:0000256" key="2">
    <source>
        <dbReference type="ARBA" id="ARBA00022803"/>
    </source>
</evidence>
<evidence type="ECO:0000256" key="3">
    <source>
        <dbReference type="PROSITE-ProRule" id="PRU00339"/>
    </source>
</evidence>
<evidence type="ECO:0000313" key="6">
    <source>
        <dbReference type="Proteomes" id="UP000708298"/>
    </source>
</evidence>
<dbReference type="PANTHER" id="PTHR44858">
    <property type="entry name" value="TETRATRICOPEPTIDE REPEAT PROTEIN 6"/>
    <property type="match status" value="1"/>
</dbReference>
<reference evidence="5" key="2">
    <citation type="submission" date="2021-01" db="EMBL/GenBank/DDBJ databases">
        <authorList>
            <person name="Mieszkin S."/>
            <person name="Pouder E."/>
            <person name="Alain K."/>
        </authorList>
    </citation>
    <scope>NUCLEOTIDE SEQUENCE</scope>
    <source>
        <strain evidence="5">HW T2.11</strain>
    </source>
</reference>
<dbReference type="AlphaFoldDB" id="A0A964DYY7"/>
<sequence length="245" mass="25023">MALLSPYHTASALLLGLGLLAGCTAPQPGTQLPGLNVGQAALDSGAPQIALRISTVKLAQSPNDIDALVMQGEAYSETGLPENALIDFNKALALAPDSIPARLGLGRLALATDPLKAETLFLAVVTEQPRNVAALNDLGIARDLQGHHAEAQKAYALALGVAPDARAPMVNLALSMALSGQASQARNLLAPLAAASDATPRVRQDYALASELTGDHATATQVLQSDMSPSQAQAALSGYDALVAP</sequence>
<dbReference type="SMART" id="SM00028">
    <property type="entry name" value="TPR"/>
    <property type="match status" value="2"/>
</dbReference>
<feature type="repeat" description="TPR" evidence="3">
    <location>
        <begin position="65"/>
        <end position="98"/>
    </location>
</feature>
<dbReference type="PROSITE" id="PS50005">
    <property type="entry name" value="TPR"/>
    <property type="match status" value="1"/>
</dbReference>
<dbReference type="SUPFAM" id="SSF48452">
    <property type="entry name" value="TPR-like"/>
    <property type="match status" value="1"/>
</dbReference>
<dbReference type="EMBL" id="JAESVB010000004">
    <property type="protein sequence ID" value="MCB8875895.1"/>
    <property type="molecule type" value="Genomic_DNA"/>
</dbReference>
<organism evidence="5 6">
    <name type="scientific">Acidisoma silvae</name>
    <dbReference type="NCBI Taxonomy" id="2802396"/>
    <lineage>
        <taxon>Bacteria</taxon>
        <taxon>Pseudomonadati</taxon>
        <taxon>Pseudomonadota</taxon>
        <taxon>Alphaproteobacteria</taxon>
        <taxon>Acetobacterales</taxon>
        <taxon>Acidocellaceae</taxon>
        <taxon>Acidisoma</taxon>
    </lineage>
</organism>
<evidence type="ECO:0000256" key="4">
    <source>
        <dbReference type="SAM" id="SignalP"/>
    </source>
</evidence>
<proteinExistence type="predicted"/>
<keyword evidence="2 3" id="KW-0802">TPR repeat</keyword>
<keyword evidence="1" id="KW-0677">Repeat</keyword>
<protein>
    <submittedName>
        <fullName evidence="5">Tetratricopeptide repeat protein</fullName>
    </submittedName>
</protein>
<evidence type="ECO:0000313" key="5">
    <source>
        <dbReference type="EMBL" id="MCB8875895.1"/>
    </source>
</evidence>
<dbReference type="RefSeq" id="WP_227321538.1">
    <property type="nucleotide sequence ID" value="NZ_JAESVB010000004.1"/>
</dbReference>
<accession>A0A964DYY7</accession>
<dbReference type="InterPro" id="IPR019734">
    <property type="entry name" value="TPR_rpt"/>
</dbReference>
<dbReference type="Gene3D" id="1.25.40.10">
    <property type="entry name" value="Tetratricopeptide repeat domain"/>
    <property type="match status" value="1"/>
</dbReference>
<reference evidence="5" key="1">
    <citation type="journal article" date="2021" name="Microorganisms">
        <title>Acidisoma silvae sp. nov. and Acidisomacellulosilytica sp. nov., Two Acidophilic Bacteria Isolated from Decaying Wood, Hydrolyzing Cellulose and Producing Poly-3-hydroxybutyrate.</title>
        <authorList>
            <person name="Mieszkin S."/>
            <person name="Pouder E."/>
            <person name="Uroz S."/>
            <person name="Simon-Colin C."/>
            <person name="Alain K."/>
        </authorList>
    </citation>
    <scope>NUCLEOTIDE SEQUENCE</scope>
    <source>
        <strain evidence="5">HW T2.11</strain>
    </source>
</reference>
<dbReference type="PANTHER" id="PTHR44858:SF1">
    <property type="entry name" value="UDP-N-ACETYLGLUCOSAMINE--PEPTIDE N-ACETYLGLUCOSAMINYLTRANSFERASE SPINDLY-RELATED"/>
    <property type="match status" value="1"/>
</dbReference>
<dbReference type="Pfam" id="PF13181">
    <property type="entry name" value="TPR_8"/>
    <property type="match status" value="1"/>
</dbReference>
<name>A0A964DYY7_9PROT</name>
<dbReference type="Proteomes" id="UP000708298">
    <property type="component" value="Unassembled WGS sequence"/>
</dbReference>
<gene>
    <name evidence="5" type="ORF">ASILVAE211_11945</name>
</gene>
<comment type="caution">
    <text evidence="5">The sequence shown here is derived from an EMBL/GenBank/DDBJ whole genome shotgun (WGS) entry which is preliminary data.</text>
</comment>
<feature type="signal peptide" evidence="4">
    <location>
        <begin position="1"/>
        <end position="21"/>
    </location>
</feature>
<feature type="chain" id="PRO_5037651471" evidence="4">
    <location>
        <begin position="22"/>
        <end position="245"/>
    </location>
</feature>
<keyword evidence="4" id="KW-0732">Signal</keyword>
<evidence type="ECO:0000256" key="1">
    <source>
        <dbReference type="ARBA" id="ARBA00022737"/>
    </source>
</evidence>
<dbReference type="InterPro" id="IPR011990">
    <property type="entry name" value="TPR-like_helical_dom_sf"/>
</dbReference>
<dbReference type="InterPro" id="IPR050498">
    <property type="entry name" value="Ycf3"/>
</dbReference>
<keyword evidence="6" id="KW-1185">Reference proteome</keyword>